<feature type="compositionally biased region" description="Basic residues" evidence="1">
    <location>
        <begin position="705"/>
        <end position="737"/>
    </location>
</feature>
<dbReference type="Proteomes" id="UP000294530">
    <property type="component" value="Unassembled WGS sequence"/>
</dbReference>
<evidence type="ECO:0000313" key="3">
    <source>
        <dbReference type="EMBL" id="TDH70191.1"/>
    </source>
</evidence>
<dbReference type="KEGG" id="blac:94345978"/>
<dbReference type="GO" id="GO:0005685">
    <property type="term" value="C:U1 snRNP"/>
    <property type="evidence" value="ECO:0007669"/>
    <property type="project" value="TreeGrafter"/>
</dbReference>
<dbReference type="InterPro" id="IPR036020">
    <property type="entry name" value="WW_dom_sf"/>
</dbReference>
<dbReference type="GO" id="GO:0003723">
    <property type="term" value="F:RNA binding"/>
    <property type="evidence" value="ECO:0007669"/>
    <property type="project" value="TreeGrafter"/>
</dbReference>
<dbReference type="InterPro" id="IPR001202">
    <property type="entry name" value="WW_dom"/>
</dbReference>
<feature type="domain" description="WW" evidence="2">
    <location>
        <begin position="124"/>
        <end position="152"/>
    </location>
</feature>
<dbReference type="PROSITE" id="PS50020">
    <property type="entry name" value="WW_DOMAIN_2"/>
    <property type="match status" value="1"/>
</dbReference>
<dbReference type="InterPro" id="IPR039726">
    <property type="entry name" value="Prp40-like"/>
</dbReference>
<feature type="region of interest" description="Disordered" evidence="1">
    <location>
        <begin position="786"/>
        <end position="805"/>
    </location>
</feature>
<dbReference type="Gene3D" id="2.20.70.10">
    <property type="match status" value="1"/>
</dbReference>
<gene>
    <name evidence="3" type="ORF">CCR75_002209</name>
</gene>
<dbReference type="SUPFAM" id="SSF51045">
    <property type="entry name" value="WW domain"/>
    <property type="match status" value="1"/>
</dbReference>
<dbReference type="Gene3D" id="1.10.10.440">
    <property type="entry name" value="FF domain"/>
    <property type="match status" value="2"/>
</dbReference>
<sequence length="805" mass="93564">MSHYGPPSNGTAFPRGLTPPLQNPPSIVPRGMVPLFQSPSFPARGVPPSFPFHGPPAAFRGPPRPPLGINLSPLMATTPYPVPPGRPLNWNDTRVPPNSSYYYHSTPGVLPYDLPPHESSGFTWVEYHDNATGASYYFNQATKETVWEEPEELRMQKAREQVAKMTTAVLEANAPSSSLHASLKPPVSSIESNAISSPVHTHQDDKTTTPPQPQEAPKQAPNHQTNLLEHPEYTTMTRSDRLAVFKQFLHDQNIPYTLKWIDAQRLISKDTKMHVDPRWKYALETVGEKKQAYAEYCTSAKNRETIEKRRGMKKAREEFVVLLRLFETTLVPRSPRRVVTWNEVNESTDFYALRNDPRWATIDDSREKQQLFTTFLHDVEREDNTRREEQRKALQRGFLKLLQQRVETNDVVLPKRLDREFKRRVLEVLQDVTIATNNARIGDEALRMVDRQDVYDWTDAFLREQRELTHVERKRERLERASRLDRFKTAWRVHLDELIQGNHVTAASSYESCRVDYSFDVWDVKRVEKGWIQDDDDMTLYRKEQRRLFDKTVRRLRRALEPTAYVIRKFLDRSGPSILHVDESTTFKAYETALEKGVRMVMKTNALEEGEEETDVDIAMDTKMQRFKVTRALETAVMETKVVFPSFVRHVFDMWVAMAKEGKSRTKDDKRRKRCRQASVEHDRRHRTRRACIVTDDDEDEPTRRRVLRKHHRSVSKSRSRSKSRRRLSPRHGTHSRTRMEDTVCLETTCDGTTSVVRYKPLSEAEEAAKVEEIIRQARVKFQGKEKNGMDCELEEGEEIEEGEA</sequence>
<organism evidence="3 4">
    <name type="scientific">Bremia lactucae</name>
    <name type="common">Lettuce downy mildew</name>
    <dbReference type="NCBI Taxonomy" id="4779"/>
    <lineage>
        <taxon>Eukaryota</taxon>
        <taxon>Sar</taxon>
        <taxon>Stramenopiles</taxon>
        <taxon>Oomycota</taxon>
        <taxon>Peronosporomycetes</taxon>
        <taxon>Peronosporales</taxon>
        <taxon>Peronosporaceae</taxon>
        <taxon>Bremia</taxon>
    </lineage>
</organism>
<reference evidence="3 4" key="1">
    <citation type="journal article" date="2021" name="Genome Biol.">
        <title>AFLAP: assembly-free linkage analysis pipeline using k-mers from genome sequencing data.</title>
        <authorList>
            <person name="Fletcher K."/>
            <person name="Zhang L."/>
            <person name="Gil J."/>
            <person name="Han R."/>
            <person name="Cavanaugh K."/>
            <person name="Michelmore R."/>
        </authorList>
    </citation>
    <scope>NUCLEOTIDE SEQUENCE [LARGE SCALE GENOMIC DNA]</scope>
    <source>
        <strain evidence="3 4">SF5</strain>
    </source>
</reference>
<accession>A0A976FP07</accession>
<name>A0A976FP07_BRELC</name>
<comment type="caution">
    <text evidence="3">The sequence shown here is derived from an EMBL/GenBank/DDBJ whole genome shotgun (WGS) entry which is preliminary data.</text>
</comment>
<dbReference type="GO" id="GO:0071004">
    <property type="term" value="C:U2-type prespliceosome"/>
    <property type="evidence" value="ECO:0007669"/>
    <property type="project" value="TreeGrafter"/>
</dbReference>
<feature type="region of interest" description="Disordered" evidence="1">
    <location>
        <begin position="1"/>
        <end position="28"/>
    </location>
</feature>
<dbReference type="PANTHER" id="PTHR11864">
    <property type="entry name" value="PRE-MRNA-PROCESSING PROTEIN PRP40"/>
    <property type="match status" value="1"/>
</dbReference>
<feature type="region of interest" description="Disordered" evidence="1">
    <location>
        <begin position="663"/>
        <end position="740"/>
    </location>
</feature>
<dbReference type="GO" id="GO:0045292">
    <property type="term" value="P:mRNA cis splicing, via spliceosome"/>
    <property type="evidence" value="ECO:0007669"/>
    <property type="project" value="InterPro"/>
</dbReference>
<dbReference type="GeneID" id="94345978"/>
<evidence type="ECO:0000256" key="1">
    <source>
        <dbReference type="SAM" id="MobiDB-lite"/>
    </source>
</evidence>
<dbReference type="OrthoDB" id="187617at2759"/>
<proteinExistence type="predicted"/>
<dbReference type="InterPro" id="IPR036517">
    <property type="entry name" value="FF_domain_sf"/>
</dbReference>
<dbReference type="SMART" id="SM00456">
    <property type="entry name" value="WW"/>
    <property type="match status" value="1"/>
</dbReference>
<dbReference type="Pfam" id="PF00397">
    <property type="entry name" value="WW"/>
    <property type="match status" value="1"/>
</dbReference>
<keyword evidence="4" id="KW-1185">Reference proteome</keyword>
<evidence type="ECO:0000259" key="2">
    <source>
        <dbReference type="PROSITE" id="PS50020"/>
    </source>
</evidence>
<feature type="region of interest" description="Disordered" evidence="1">
    <location>
        <begin position="197"/>
        <end position="228"/>
    </location>
</feature>
<evidence type="ECO:0000313" key="4">
    <source>
        <dbReference type="Proteomes" id="UP000294530"/>
    </source>
</evidence>
<protein>
    <recommendedName>
        <fullName evidence="2">WW domain-containing protein</fullName>
    </recommendedName>
</protein>
<dbReference type="SUPFAM" id="SSF81698">
    <property type="entry name" value="FF domain"/>
    <property type="match status" value="1"/>
</dbReference>
<dbReference type="RefSeq" id="XP_067819690.1">
    <property type="nucleotide sequence ID" value="XM_067960307.1"/>
</dbReference>
<dbReference type="AlphaFoldDB" id="A0A976FP07"/>
<dbReference type="CDD" id="cd00201">
    <property type="entry name" value="WW"/>
    <property type="match status" value="1"/>
</dbReference>
<dbReference type="PANTHER" id="PTHR11864:SF0">
    <property type="entry name" value="PRP40 PRE-MRNA PROCESSING FACTOR 40 HOMOLOG A (YEAST)"/>
    <property type="match status" value="1"/>
</dbReference>
<dbReference type="EMBL" id="SHOA02000010">
    <property type="protein sequence ID" value="TDH70191.1"/>
    <property type="molecule type" value="Genomic_DNA"/>
</dbReference>
<feature type="compositionally biased region" description="Acidic residues" evidence="1">
    <location>
        <begin position="792"/>
        <end position="805"/>
    </location>
</feature>